<evidence type="ECO:0000313" key="11">
    <source>
        <dbReference type="Proteomes" id="UP000262142"/>
    </source>
</evidence>
<dbReference type="InterPro" id="IPR013783">
    <property type="entry name" value="Ig-like_fold"/>
</dbReference>
<dbReference type="Pfam" id="PF02806">
    <property type="entry name" value="Alpha-amylase_C"/>
    <property type="match status" value="1"/>
</dbReference>
<sequence>MHQLKIIQEDPYLKNYERQLINRIEWYQNTKDYIEKHFGTLYNFSNAHLTFSFNYDEKNKGWWFREWLPHAHQVFLIGDFNDWNRSSHPLKRGNFGVWEIFLPDVEYKDKLVAGSEVKIHVIADNGALDRIPAYIRETSEDENHNFNGVFSGFNTFKWTDENFRKQKIETPLIYEAHIGMATEKEEVGSYRDFADKILPRIKNLGYNTVQLMAIQEHPYYGSYGYQVSNFFAPSCRFGKPDDLRYLINKAHEIGLAVILDVIHSHSVKNRNEGLIEFDGTSLYFTGHHPEWDSAIFDYAKLEVKRFLASNLRYWMEEFHFDGFRFDGVTSMLYHHHGLTDFTEYHQYFEHVNNDAVIYLQLGNDLIHEINPNIISIAEDMSGMPGICRSVKDGGLGFDYRLAMGIPDFWYNLLENKSDEQWHMGDLYWRLTNRRLNEKNIAYAESHDQAMVGDKTLAFWLMDKEMYTAMEKSQENIIIDRGIALHKMIRLITATLGGEAYLNFMGNEFGHPEWIDFPREGNNWSYHYARRQWSLAENKNLKYEFLLNFDQKLIDFIKKTALLNQKDDYKILEDNENKILAFSKGSHLFAFNFGTESFSDFAIPLKEKGSYKICLSTDDEPFGGFERIDKDLVYKTQKNNDLLIYLPSRTALVFEKK</sequence>
<protein>
    <recommendedName>
        <fullName evidence="4">1,4-alpha-glucan branching enzyme</fullName>
        <ecNumber evidence="4">2.4.1.18</ecNumber>
    </recommendedName>
</protein>
<dbReference type="SUPFAM" id="SSF51445">
    <property type="entry name" value="(Trans)glycosidases"/>
    <property type="match status" value="1"/>
</dbReference>
<dbReference type="CDD" id="cd02854">
    <property type="entry name" value="E_set_GBE_euk_N"/>
    <property type="match status" value="1"/>
</dbReference>
<dbReference type="GO" id="GO:0005737">
    <property type="term" value="C:cytoplasm"/>
    <property type="evidence" value="ECO:0007669"/>
    <property type="project" value="TreeGrafter"/>
</dbReference>
<dbReference type="AlphaFoldDB" id="A0A383TWF5"/>
<dbReference type="SMART" id="SM00642">
    <property type="entry name" value="Aamy"/>
    <property type="match status" value="1"/>
</dbReference>
<dbReference type="GO" id="GO:0004553">
    <property type="term" value="F:hydrolase activity, hydrolyzing O-glycosyl compounds"/>
    <property type="evidence" value="ECO:0007669"/>
    <property type="project" value="InterPro"/>
</dbReference>
<dbReference type="Pfam" id="PF02922">
    <property type="entry name" value="CBM_48"/>
    <property type="match status" value="1"/>
</dbReference>
<keyword evidence="7" id="KW-0119">Carbohydrate metabolism</keyword>
<dbReference type="PIRSF" id="PIRSF000463">
    <property type="entry name" value="GlgB"/>
    <property type="match status" value="1"/>
</dbReference>
<feature type="domain" description="Glycosyl hydrolase family 13 catalytic" evidence="9">
    <location>
        <begin position="150"/>
        <end position="533"/>
    </location>
</feature>
<accession>A0A383TWF5</accession>
<name>A0A383TWF5_9FLAO</name>
<dbReference type="Gene3D" id="2.60.40.1180">
    <property type="entry name" value="Golgi alpha-mannosidase II"/>
    <property type="match status" value="1"/>
</dbReference>
<keyword evidence="6 10" id="KW-0808">Transferase</keyword>
<dbReference type="InterPro" id="IPR014756">
    <property type="entry name" value="Ig_E-set"/>
</dbReference>
<dbReference type="Gene3D" id="2.60.40.10">
    <property type="entry name" value="Immunoglobulins"/>
    <property type="match status" value="1"/>
</dbReference>
<evidence type="ECO:0000256" key="5">
    <source>
        <dbReference type="ARBA" id="ARBA00022676"/>
    </source>
</evidence>
<dbReference type="OrthoDB" id="9800174at2"/>
<dbReference type="Proteomes" id="UP000262142">
    <property type="component" value="Unassembled WGS sequence"/>
</dbReference>
<dbReference type="PANTHER" id="PTHR43651">
    <property type="entry name" value="1,4-ALPHA-GLUCAN-BRANCHING ENZYME"/>
    <property type="match status" value="1"/>
</dbReference>
<evidence type="ECO:0000256" key="4">
    <source>
        <dbReference type="ARBA" id="ARBA00012541"/>
    </source>
</evidence>
<comment type="similarity">
    <text evidence="3">Belongs to the glycosyl hydrolase 13 family. GlgB subfamily.</text>
</comment>
<dbReference type="InterPro" id="IPR017853">
    <property type="entry name" value="GH"/>
</dbReference>
<dbReference type="PANTHER" id="PTHR43651:SF3">
    <property type="entry name" value="1,4-ALPHA-GLUCAN-BRANCHING ENZYME"/>
    <property type="match status" value="1"/>
</dbReference>
<dbReference type="FunFam" id="3.20.20.80:FF:000001">
    <property type="entry name" value="1,4-alpha-glucan branching enzyme"/>
    <property type="match status" value="1"/>
</dbReference>
<dbReference type="CDD" id="cd11321">
    <property type="entry name" value="AmyAc_bac_euk_BE"/>
    <property type="match status" value="1"/>
</dbReference>
<evidence type="ECO:0000256" key="2">
    <source>
        <dbReference type="ARBA" id="ARBA00002953"/>
    </source>
</evidence>
<comment type="catalytic activity">
    <reaction evidence="1">
        <text>Transfers a segment of a (1-&gt;4)-alpha-D-glucan chain to a primary hydroxy group in a similar glucan chain.</text>
        <dbReference type="EC" id="2.4.1.18"/>
    </reaction>
</comment>
<feature type="active site" description="Proton donor" evidence="8">
    <location>
        <position position="378"/>
    </location>
</feature>
<dbReference type="RefSeq" id="WP_119059056.1">
    <property type="nucleotide sequence ID" value="NZ_UNSC01000002.1"/>
</dbReference>
<dbReference type="GO" id="GO:0043169">
    <property type="term" value="F:cation binding"/>
    <property type="evidence" value="ECO:0007669"/>
    <property type="project" value="InterPro"/>
</dbReference>
<keyword evidence="11" id="KW-1185">Reference proteome</keyword>
<evidence type="ECO:0000313" key="10">
    <source>
        <dbReference type="EMBL" id="SZD71550.1"/>
    </source>
</evidence>
<evidence type="ECO:0000256" key="7">
    <source>
        <dbReference type="ARBA" id="ARBA00023277"/>
    </source>
</evidence>
<reference evidence="10 11" key="1">
    <citation type="submission" date="2018-09" db="EMBL/GenBank/DDBJ databases">
        <authorList>
            <consortium name="Pathogen Informatics"/>
        </authorList>
    </citation>
    <scope>NUCLEOTIDE SEQUENCE [LARGE SCALE GENOMIC DNA]</scope>
    <source>
        <strain evidence="10 11">OH-22767</strain>
    </source>
</reference>
<dbReference type="SUPFAM" id="SSF51011">
    <property type="entry name" value="Glycosyl hydrolase domain"/>
    <property type="match status" value="1"/>
</dbReference>
<dbReference type="InterPro" id="IPR013780">
    <property type="entry name" value="Glyco_hydro_b"/>
</dbReference>
<comment type="function">
    <text evidence="2">Catalyzes the formation of the alpha-1,6-glucosidic linkages in glycogen by scission of a 1,4-alpha-linked oligosaccharide from growing alpha-1,4-glucan chains and the subsequent attachment of the oligosaccharide to the alpha-1,6 position.</text>
</comment>
<evidence type="ECO:0000259" key="9">
    <source>
        <dbReference type="SMART" id="SM00642"/>
    </source>
</evidence>
<keyword evidence="5 10" id="KW-0328">Glycosyltransferase</keyword>
<dbReference type="EMBL" id="UNSC01000002">
    <property type="protein sequence ID" value="SZD71550.1"/>
    <property type="molecule type" value="Genomic_DNA"/>
</dbReference>
<evidence type="ECO:0000256" key="3">
    <source>
        <dbReference type="ARBA" id="ARBA00009000"/>
    </source>
</evidence>
<dbReference type="InterPro" id="IPR037439">
    <property type="entry name" value="Branching_enzy"/>
</dbReference>
<feature type="active site" description="Nucleophile" evidence="8">
    <location>
        <position position="326"/>
    </location>
</feature>
<dbReference type="GO" id="GO:0005978">
    <property type="term" value="P:glycogen biosynthetic process"/>
    <property type="evidence" value="ECO:0007669"/>
    <property type="project" value="InterPro"/>
</dbReference>
<dbReference type="Pfam" id="PF00128">
    <property type="entry name" value="Alpha-amylase"/>
    <property type="match status" value="1"/>
</dbReference>
<proteinExistence type="inferred from homology"/>
<evidence type="ECO:0000256" key="1">
    <source>
        <dbReference type="ARBA" id="ARBA00000826"/>
    </source>
</evidence>
<evidence type="ECO:0000256" key="6">
    <source>
        <dbReference type="ARBA" id="ARBA00022679"/>
    </source>
</evidence>
<organism evidence="10 11">
    <name type="scientific">Candidatus Ornithobacterium hominis</name>
    <dbReference type="NCBI Taxonomy" id="2497989"/>
    <lineage>
        <taxon>Bacteria</taxon>
        <taxon>Pseudomonadati</taxon>
        <taxon>Bacteroidota</taxon>
        <taxon>Flavobacteriia</taxon>
        <taxon>Flavobacteriales</taxon>
        <taxon>Weeksellaceae</taxon>
        <taxon>Ornithobacterium</taxon>
    </lineage>
</organism>
<evidence type="ECO:0000256" key="8">
    <source>
        <dbReference type="PIRSR" id="PIRSR000463-1"/>
    </source>
</evidence>
<dbReference type="InterPro" id="IPR006048">
    <property type="entry name" value="A-amylase/branching_C"/>
</dbReference>
<dbReference type="EC" id="2.4.1.18" evidence="4"/>
<dbReference type="GO" id="GO:0003844">
    <property type="term" value="F:1,4-alpha-glucan branching enzyme activity"/>
    <property type="evidence" value="ECO:0007669"/>
    <property type="project" value="UniProtKB-EC"/>
</dbReference>
<dbReference type="InterPro" id="IPR006047">
    <property type="entry name" value="GH13_cat_dom"/>
</dbReference>
<dbReference type="SUPFAM" id="SSF81296">
    <property type="entry name" value="E set domains"/>
    <property type="match status" value="1"/>
</dbReference>
<dbReference type="Gene3D" id="3.20.20.80">
    <property type="entry name" value="Glycosidases"/>
    <property type="match status" value="1"/>
</dbReference>
<gene>
    <name evidence="10" type="primary">glgB_1</name>
    <name evidence="10" type="ORF">SAMEA104719789_00598</name>
</gene>
<dbReference type="InterPro" id="IPR004193">
    <property type="entry name" value="Glyco_hydro_13_N"/>
</dbReference>